<evidence type="ECO:0000256" key="1">
    <source>
        <dbReference type="SAM" id="MobiDB-lite"/>
    </source>
</evidence>
<name>A0A8S5LWP0_9CAUD</name>
<evidence type="ECO:0000313" key="2">
    <source>
        <dbReference type="EMBL" id="DAD74380.1"/>
    </source>
</evidence>
<protein>
    <submittedName>
        <fullName evidence="2">Thaumarchaeal output domain 1</fullName>
    </submittedName>
</protein>
<dbReference type="Gene3D" id="2.20.25.10">
    <property type="match status" value="1"/>
</dbReference>
<proteinExistence type="predicted"/>
<feature type="region of interest" description="Disordered" evidence="1">
    <location>
        <begin position="179"/>
        <end position="202"/>
    </location>
</feature>
<dbReference type="EMBL" id="BK014759">
    <property type="protein sequence ID" value="DAD74380.1"/>
    <property type="molecule type" value="Genomic_DNA"/>
</dbReference>
<organism evidence="2">
    <name type="scientific">Siphoviridae sp. ct3pR10</name>
    <dbReference type="NCBI Taxonomy" id="2826284"/>
    <lineage>
        <taxon>Viruses</taxon>
        <taxon>Duplodnaviria</taxon>
        <taxon>Heunggongvirae</taxon>
        <taxon>Uroviricota</taxon>
        <taxon>Caudoviricetes</taxon>
    </lineage>
</organism>
<sequence>MKRICKYCGKEYDGDPGSTACPECAERVKKSVVRIRVCTVCGREFPGYPSSRYCPECGAARKREVNAKCKRMGPRRPLGSMDKCAVCGKEYVVKSGLQKYCPECAHEAIRAADRKKSIEWNRKNTTPERRKAERKIAAAEIECVVCGKKFVPTSRTTTCSDACRGLLAKRNYAEWENQNRDRRNQYQRERIKAKEAAMSPEEYRAYREKINKRWLENEKKRKLRQNENGGTDND</sequence>
<accession>A0A8S5LWP0</accession>
<reference evidence="2" key="1">
    <citation type="journal article" date="2021" name="Proc. Natl. Acad. Sci. U.S.A.">
        <title>A Catalog of Tens of Thousands of Viruses from Human Metagenomes Reveals Hidden Associations with Chronic Diseases.</title>
        <authorList>
            <person name="Tisza M.J."/>
            <person name="Buck C.B."/>
        </authorList>
    </citation>
    <scope>NUCLEOTIDE SEQUENCE</scope>
    <source>
        <strain evidence="2">Ct3pR10</strain>
    </source>
</reference>